<evidence type="ECO:0000256" key="10">
    <source>
        <dbReference type="ARBA" id="ARBA00022915"/>
    </source>
</evidence>
<dbReference type="EC" id="1.2.1.11" evidence="6 15"/>
<dbReference type="PANTHER" id="PTHR46278">
    <property type="entry name" value="DEHYDROGENASE, PUTATIVE-RELATED"/>
    <property type="match status" value="1"/>
</dbReference>
<feature type="binding site" evidence="15">
    <location>
        <position position="153"/>
    </location>
    <ligand>
        <name>substrate</name>
    </ligand>
</feature>
<evidence type="ECO:0000256" key="1">
    <source>
        <dbReference type="ARBA" id="ARBA00005021"/>
    </source>
</evidence>
<gene>
    <name evidence="15" type="primary">asd</name>
    <name evidence="18" type="ordered locus">Tlie_0592</name>
</gene>
<dbReference type="CDD" id="cd18131">
    <property type="entry name" value="ASADH_C_bac_euk_like"/>
    <property type="match status" value="1"/>
</dbReference>
<evidence type="ECO:0000256" key="4">
    <source>
        <dbReference type="ARBA" id="ARBA00010584"/>
    </source>
</evidence>
<comment type="pathway">
    <text evidence="1 15">Amino-acid biosynthesis; L-methionine biosynthesis via de novo pathway; L-homoserine from L-aspartate: step 2/3.</text>
</comment>
<keyword evidence="11 15" id="KW-0560">Oxidoreductase</keyword>
<evidence type="ECO:0000256" key="6">
    <source>
        <dbReference type="ARBA" id="ARBA00013120"/>
    </source>
</evidence>
<dbReference type="InterPro" id="IPR012080">
    <property type="entry name" value="Asp_semialdehyde_DH"/>
</dbReference>
<feature type="domain" description="Semialdehyde dehydrogenase NAD-binding" evidence="17">
    <location>
        <begin position="2"/>
        <end position="117"/>
    </location>
</feature>
<dbReference type="STRING" id="580340.Tlie_0592"/>
<evidence type="ECO:0000256" key="9">
    <source>
        <dbReference type="ARBA" id="ARBA00022857"/>
    </source>
</evidence>
<keyword evidence="10 15" id="KW-0220">Diaminopimelate biosynthesis</keyword>
<evidence type="ECO:0000256" key="2">
    <source>
        <dbReference type="ARBA" id="ARBA00005076"/>
    </source>
</evidence>
<dbReference type="GO" id="GO:0004073">
    <property type="term" value="F:aspartate-semialdehyde dehydrogenase activity"/>
    <property type="evidence" value="ECO:0007669"/>
    <property type="project" value="UniProtKB-UniRule"/>
</dbReference>
<dbReference type="GO" id="GO:0050661">
    <property type="term" value="F:NADP binding"/>
    <property type="evidence" value="ECO:0007669"/>
    <property type="project" value="UniProtKB-UniRule"/>
</dbReference>
<dbReference type="InterPro" id="IPR000534">
    <property type="entry name" value="Semialdehyde_DH_NAD-bd"/>
</dbReference>
<evidence type="ECO:0000256" key="14">
    <source>
        <dbReference type="ARBA" id="ARBA00047891"/>
    </source>
</evidence>
<dbReference type="OrthoDB" id="9805684at2"/>
<dbReference type="CDD" id="cd02316">
    <property type="entry name" value="VcASADH2_like_N"/>
    <property type="match status" value="1"/>
</dbReference>
<feature type="binding site" evidence="15">
    <location>
        <position position="232"/>
    </location>
    <ligand>
        <name>substrate</name>
    </ligand>
</feature>
<dbReference type="GO" id="GO:0009097">
    <property type="term" value="P:isoleucine biosynthetic process"/>
    <property type="evidence" value="ECO:0007669"/>
    <property type="project" value="UniProtKB-UniRule"/>
</dbReference>
<evidence type="ECO:0000313" key="19">
    <source>
        <dbReference type="Proteomes" id="UP000005868"/>
    </source>
</evidence>
<dbReference type="GO" id="GO:0071266">
    <property type="term" value="P:'de novo' L-methionine biosynthetic process"/>
    <property type="evidence" value="ECO:0007669"/>
    <property type="project" value="UniProtKB-UniRule"/>
</dbReference>
<dbReference type="Proteomes" id="UP000005868">
    <property type="component" value="Chromosome"/>
</dbReference>
<accession>G7V8G5</accession>
<comment type="caution">
    <text evidence="15">Lacks conserved residue(s) required for the propagation of feature annotation.</text>
</comment>
<keyword evidence="19" id="KW-1185">Reference proteome</keyword>
<dbReference type="UniPathway" id="UPA00051">
    <property type="reaction ID" value="UER00464"/>
</dbReference>
<evidence type="ECO:0000259" key="17">
    <source>
        <dbReference type="SMART" id="SM00859"/>
    </source>
</evidence>
<protein>
    <recommendedName>
        <fullName evidence="6 15">Aspartate-semialdehyde dehydrogenase</fullName>
        <shortName evidence="15">ASA dehydrogenase</shortName>
        <shortName evidence="15">ASADH</shortName>
        <ecNumber evidence="6 15">1.2.1.11</ecNumber>
    </recommendedName>
    <alternativeName>
        <fullName evidence="15">Aspartate-beta-semialdehyde dehydrogenase</fullName>
    </alternativeName>
</protein>
<keyword evidence="12 15" id="KW-0457">Lysine biosynthesis</keyword>
<dbReference type="PIRSF" id="PIRSF000148">
    <property type="entry name" value="ASA_dh"/>
    <property type="match status" value="1"/>
</dbReference>
<dbReference type="InterPro" id="IPR012280">
    <property type="entry name" value="Semialdhyde_DH_dimer_dom"/>
</dbReference>
<dbReference type="GO" id="GO:0019877">
    <property type="term" value="P:diaminopimelate biosynthetic process"/>
    <property type="evidence" value="ECO:0007669"/>
    <property type="project" value="UniProtKB-UniRule"/>
</dbReference>
<dbReference type="Gene3D" id="3.40.50.720">
    <property type="entry name" value="NAD(P)-binding Rossmann-like Domain"/>
    <property type="match status" value="1"/>
</dbReference>
<comment type="catalytic activity">
    <reaction evidence="14 15">
        <text>L-aspartate 4-semialdehyde + phosphate + NADP(+) = 4-phospho-L-aspartate + NADPH + H(+)</text>
        <dbReference type="Rhea" id="RHEA:24284"/>
        <dbReference type="ChEBI" id="CHEBI:15378"/>
        <dbReference type="ChEBI" id="CHEBI:43474"/>
        <dbReference type="ChEBI" id="CHEBI:57535"/>
        <dbReference type="ChEBI" id="CHEBI:57783"/>
        <dbReference type="ChEBI" id="CHEBI:58349"/>
        <dbReference type="ChEBI" id="CHEBI:537519"/>
        <dbReference type="EC" id="1.2.1.11"/>
    </reaction>
</comment>
<dbReference type="NCBIfam" id="NF011456">
    <property type="entry name" value="PRK14874.1"/>
    <property type="match status" value="1"/>
</dbReference>
<keyword evidence="7 15" id="KW-0028">Amino-acid biosynthesis</keyword>
<dbReference type="AlphaFoldDB" id="G7V8G5"/>
<organism evidence="18 19">
    <name type="scientific">Thermovirga lienii (strain ATCC BAA-1197 / DSM 17291 / Cas60314)</name>
    <dbReference type="NCBI Taxonomy" id="580340"/>
    <lineage>
        <taxon>Bacteria</taxon>
        <taxon>Thermotogati</taxon>
        <taxon>Synergistota</taxon>
        <taxon>Synergistia</taxon>
        <taxon>Synergistales</taxon>
        <taxon>Thermovirgaceae</taxon>
        <taxon>Thermovirga</taxon>
    </lineage>
</organism>
<dbReference type="PANTHER" id="PTHR46278:SF2">
    <property type="entry name" value="ASPARTATE-SEMIALDEHYDE DEHYDROGENASE"/>
    <property type="match status" value="1"/>
</dbReference>
<dbReference type="GO" id="GO:0051287">
    <property type="term" value="F:NAD binding"/>
    <property type="evidence" value="ECO:0007669"/>
    <property type="project" value="InterPro"/>
</dbReference>
<dbReference type="KEGG" id="tli:Tlie_0592"/>
<dbReference type="GO" id="GO:0046983">
    <property type="term" value="F:protein dimerization activity"/>
    <property type="evidence" value="ECO:0007669"/>
    <property type="project" value="InterPro"/>
</dbReference>
<dbReference type="GO" id="GO:0009089">
    <property type="term" value="P:lysine biosynthetic process via diaminopimelate"/>
    <property type="evidence" value="ECO:0007669"/>
    <property type="project" value="UniProtKB-UniRule"/>
</dbReference>
<reference evidence="18 19" key="2">
    <citation type="journal article" date="2012" name="Stand. Genomic Sci.">
        <title>Genome sequence of the moderately thermophilic, amino-acid-degrading and sulfur-reducing bacterium Thermovirga lienii type strain (Cas60314(T)).</title>
        <authorList>
            <person name="Goker M."/>
            <person name="Saunders E."/>
            <person name="Lapidus A."/>
            <person name="Nolan M."/>
            <person name="Lucas S."/>
            <person name="Hammon N."/>
            <person name="Deshpande S."/>
            <person name="Cheng J.F."/>
            <person name="Han C."/>
            <person name="Tapia R."/>
            <person name="Goodwin L.A."/>
            <person name="Pitluck S."/>
            <person name="Liolios K."/>
            <person name="Mavromatis K."/>
            <person name="Pagani I."/>
            <person name="Ivanova N."/>
            <person name="Mikhailova N."/>
            <person name="Pati A."/>
            <person name="Chen A."/>
            <person name="Palaniappan K."/>
            <person name="Land M."/>
            <person name="Chang Y.J."/>
            <person name="Jeffries C.D."/>
            <person name="Brambilla E.M."/>
            <person name="Rohde M."/>
            <person name="Spring S."/>
            <person name="Detter J.C."/>
            <person name="Woyke T."/>
            <person name="Bristow J."/>
            <person name="Eisen J.A."/>
            <person name="Markowitz V."/>
            <person name="Hugenholtz P."/>
            <person name="Kyrpides N.C."/>
            <person name="Klenk H.P."/>
        </authorList>
    </citation>
    <scope>NUCLEOTIDE SEQUENCE [LARGE SCALE GENOMIC DNA]</scope>
    <source>
        <strain evidence="19">ATCC BAA-1197 / DSM 17291 / Cas60314</strain>
    </source>
</reference>
<dbReference type="SUPFAM" id="SSF55347">
    <property type="entry name" value="Glyceraldehyde-3-phosphate dehydrogenase-like, C-terminal domain"/>
    <property type="match status" value="1"/>
</dbReference>
<feature type="binding site" evidence="15">
    <location>
        <begin position="37"/>
        <end position="38"/>
    </location>
    <ligand>
        <name>NADP(+)</name>
        <dbReference type="ChEBI" id="CHEBI:58349"/>
    </ligand>
</feature>
<dbReference type="SMART" id="SM00859">
    <property type="entry name" value="Semialdhyde_dh"/>
    <property type="match status" value="1"/>
</dbReference>
<evidence type="ECO:0000256" key="15">
    <source>
        <dbReference type="HAMAP-Rule" id="MF_02121"/>
    </source>
</evidence>
<dbReference type="HAMAP" id="MF_02121">
    <property type="entry name" value="ASADH"/>
    <property type="match status" value="1"/>
</dbReference>
<evidence type="ECO:0000313" key="18">
    <source>
        <dbReference type="EMBL" id="AER66327.1"/>
    </source>
</evidence>
<evidence type="ECO:0000256" key="5">
    <source>
        <dbReference type="ARBA" id="ARBA00011738"/>
    </source>
</evidence>
<dbReference type="EMBL" id="CP003096">
    <property type="protein sequence ID" value="AER66327.1"/>
    <property type="molecule type" value="Genomic_DNA"/>
</dbReference>
<feature type="active site" description="Acyl-thioester intermediate" evidence="15 16">
    <location>
        <position position="126"/>
    </location>
</feature>
<dbReference type="GO" id="GO:0009088">
    <property type="term" value="P:threonine biosynthetic process"/>
    <property type="evidence" value="ECO:0007669"/>
    <property type="project" value="UniProtKB-UniRule"/>
</dbReference>
<reference evidence="19" key="1">
    <citation type="submission" date="2011-10" db="EMBL/GenBank/DDBJ databases">
        <title>The complete genome of chromosome of Thermovirga lienii DSM 17291.</title>
        <authorList>
            <consortium name="US DOE Joint Genome Institute (JGI-PGF)"/>
            <person name="Lucas S."/>
            <person name="Copeland A."/>
            <person name="Lapidus A."/>
            <person name="Glavina del Rio T."/>
            <person name="Dalin E."/>
            <person name="Tice H."/>
            <person name="Bruce D."/>
            <person name="Goodwin L."/>
            <person name="Pitluck S."/>
            <person name="Peters L."/>
            <person name="Mikhailova N."/>
            <person name="Saunders E."/>
            <person name="Kyrpides N."/>
            <person name="Mavromatis K."/>
            <person name="Ivanova N."/>
            <person name="Last F.I."/>
            <person name="Brettin T."/>
            <person name="Detter J.C."/>
            <person name="Han C."/>
            <person name="Larimer F."/>
            <person name="Land M."/>
            <person name="Hauser L."/>
            <person name="Markowitz V."/>
            <person name="Cheng J.-F."/>
            <person name="Hugenholtz P."/>
            <person name="Woyke T."/>
            <person name="Wu D."/>
            <person name="Spring S."/>
            <person name="Schroeder M."/>
            <person name="Brambilla E.-M."/>
            <person name="Klenk H.-P."/>
            <person name="Eisen J.A."/>
        </authorList>
    </citation>
    <scope>NUCLEOTIDE SEQUENCE [LARGE SCALE GENOMIC DNA]</scope>
    <source>
        <strain evidence="19">ATCC BAA-1197 / DSM 17291 / Cas60314</strain>
    </source>
</reference>
<comment type="pathway">
    <text evidence="2 15">Amino-acid biosynthesis; L-lysine biosynthesis via DAP pathway; (S)-tetrahydrodipicolinate from L-aspartate: step 2/4.</text>
</comment>
<name>G7V8G5_THELD</name>
<dbReference type="eggNOG" id="COG0136">
    <property type="taxonomic scope" value="Bacteria"/>
</dbReference>
<feature type="binding site" evidence="15">
    <location>
        <begin position="9"/>
        <end position="12"/>
    </location>
    <ligand>
        <name>NADP(+)</name>
        <dbReference type="ChEBI" id="CHEBI:58349"/>
    </ligand>
</feature>
<evidence type="ECO:0000256" key="3">
    <source>
        <dbReference type="ARBA" id="ARBA00005097"/>
    </source>
</evidence>
<evidence type="ECO:0000256" key="13">
    <source>
        <dbReference type="ARBA" id="ARBA00023167"/>
    </source>
</evidence>
<evidence type="ECO:0000256" key="12">
    <source>
        <dbReference type="ARBA" id="ARBA00023154"/>
    </source>
</evidence>
<evidence type="ECO:0000256" key="16">
    <source>
        <dbReference type="PIRSR" id="PIRSR000148-1"/>
    </source>
</evidence>
<keyword evidence="13 15" id="KW-0486">Methionine biosynthesis</keyword>
<dbReference type="SUPFAM" id="SSF51735">
    <property type="entry name" value="NAD(P)-binding Rossmann-fold domains"/>
    <property type="match status" value="1"/>
</dbReference>
<dbReference type="InterPro" id="IPR036291">
    <property type="entry name" value="NAD(P)-bd_dom_sf"/>
</dbReference>
<evidence type="ECO:0000256" key="11">
    <source>
        <dbReference type="ARBA" id="ARBA00023002"/>
    </source>
</evidence>
<sequence>MRVAVLGATGLVGSEMIKVLEERAFPVDELVPLASERSAGKEVFFKGKPYEVRAVEEGAFEGVDLALFSAGSGPSRKWAPVAVSKGAVVVDNSSAWRMEEDIPLVVPEVNPHALEGHKGIIANPNCATIQAVVALKPLHDFFGLEKVQVVTFQSVSGTGLEALDELKEGSLAVLEGSSPKNFLYPKPIAFNVLPHIGKIDERGISEEEYKMMNESKKIMELPELVVSCTAVRVPVFRGHSEAIVATFKEEPSLQDAFKALSEAPGVSLMDDPGCSYSVPSEAAGTDPVFVGRVRKEPLCERSLSLWVVADNIRKGAALNAVQIAEELIRKGLI</sequence>
<comment type="similarity">
    <text evidence="4 15">Belongs to the aspartate-semialdehyde dehydrogenase family.</text>
</comment>
<dbReference type="UniPathway" id="UPA00050">
    <property type="reaction ID" value="UER00463"/>
</dbReference>
<dbReference type="HOGENOM" id="CLU_049966_0_1_0"/>
<comment type="subunit">
    <text evidence="5 15">Homodimer.</text>
</comment>
<keyword evidence="9 15" id="KW-0521">NADP</keyword>
<comment type="function">
    <text evidence="15">Catalyzes the NADPH-dependent formation of L-aspartate-semialdehyde (L-ASA) by the reductive dephosphorylation of L-aspartyl-4-phosphate.</text>
</comment>
<keyword evidence="8 15" id="KW-0791">Threonine biosynthesis</keyword>
<feature type="binding site" evidence="15">
    <location>
        <position position="206"/>
    </location>
    <ligand>
        <name>substrate</name>
    </ligand>
</feature>
<proteinExistence type="inferred from homology"/>
<dbReference type="InterPro" id="IPR005986">
    <property type="entry name" value="Asp_semialdehyde_DH_beta"/>
</dbReference>
<feature type="binding site" evidence="15">
    <location>
        <begin position="156"/>
        <end position="157"/>
    </location>
    <ligand>
        <name>NADP(+)</name>
        <dbReference type="ChEBI" id="CHEBI:58349"/>
    </ligand>
</feature>
<dbReference type="UniPathway" id="UPA00034">
    <property type="reaction ID" value="UER00016"/>
</dbReference>
<evidence type="ECO:0000256" key="8">
    <source>
        <dbReference type="ARBA" id="ARBA00022697"/>
    </source>
</evidence>
<feature type="binding site" evidence="15">
    <location>
        <position position="311"/>
    </location>
    <ligand>
        <name>NADP(+)</name>
        <dbReference type="ChEBI" id="CHEBI:58349"/>
    </ligand>
</feature>
<dbReference type="Gene3D" id="3.30.360.10">
    <property type="entry name" value="Dihydrodipicolinate Reductase, domain 2"/>
    <property type="match status" value="1"/>
</dbReference>
<feature type="binding site" evidence="15">
    <location>
        <position position="97"/>
    </location>
    <ligand>
        <name>phosphate</name>
        <dbReference type="ChEBI" id="CHEBI:43474"/>
    </ligand>
</feature>
<dbReference type="NCBIfam" id="TIGR01296">
    <property type="entry name" value="asd_B"/>
    <property type="match status" value="1"/>
</dbReference>
<feature type="active site" description="Proton acceptor" evidence="15 16">
    <location>
        <position position="239"/>
    </location>
</feature>
<dbReference type="Pfam" id="PF01118">
    <property type="entry name" value="Semialdhyde_dh"/>
    <property type="match status" value="1"/>
</dbReference>
<dbReference type="Pfam" id="PF02774">
    <property type="entry name" value="Semialdhyde_dhC"/>
    <property type="match status" value="1"/>
</dbReference>
<comment type="pathway">
    <text evidence="3 15">Amino-acid biosynthesis; L-threonine biosynthesis; L-threonine from L-aspartate: step 2/5.</text>
</comment>
<evidence type="ECO:0000256" key="7">
    <source>
        <dbReference type="ARBA" id="ARBA00022605"/>
    </source>
</evidence>